<keyword evidence="3" id="KW-0677">Repeat</keyword>
<dbReference type="Proteomes" id="UP000633365">
    <property type="component" value="Unassembled WGS sequence"/>
</dbReference>
<dbReference type="InterPro" id="IPR037914">
    <property type="entry name" value="SpoVT-AbrB_sf"/>
</dbReference>
<evidence type="ECO:0000256" key="1">
    <source>
        <dbReference type="ARBA" id="ARBA00013860"/>
    </source>
</evidence>
<dbReference type="InterPro" id="IPR035642">
    <property type="entry name" value="MraZ_N"/>
</dbReference>
<comment type="caution">
    <text evidence="9">The sequence shown here is derived from an EMBL/GenBank/DDBJ whole genome shotgun (WGS) entry which is preliminary data.</text>
</comment>
<dbReference type="GO" id="GO:0003700">
    <property type="term" value="F:DNA-binding transcription factor activity"/>
    <property type="evidence" value="ECO:0007669"/>
    <property type="project" value="UniProtKB-UniRule"/>
</dbReference>
<dbReference type="InterPro" id="IPR007159">
    <property type="entry name" value="SpoVT-AbrB_dom"/>
</dbReference>
<dbReference type="PANTHER" id="PTHR34701:SF1">
    <property type="entry name" value="TRANSCRIPTIONAL REGULATOR MRAZ"/>
    <property type="match status" value="1"/>
</dbReference>
<gene>
    <name evidence="7" type="primary">mraZ</name>
    <name evidence="9" type="ORF">JKK62_00100</name>
</gene>
<feature type="domain" description="SpoVT-AbrB" evidence="8">
    <location>
        <begin position="1"/>
        <end position="44"/>
    </location>
</feature>
<dbReference type="GO" id="GO:2000143">
    <property type="term" value="P:negative regulation of DNA-templated transcription initiation"/>
    <property type="evidence" value="ECO:0007669"/>
    <property type="project" value="TreeGrafter"/>
</dbReference>
<protein>
    <recommendedName>
        <fullName evidence="1 7">Transcriptional regulator MraZ</fullName>
    </recommendedName>
</protein>
<name>A0A934WQP4_9FIRM</name>
<keyword evidence="4 7" id="KW-0805">Transcription regulation</keyword>
<dbReference type="InterPro" id="IPR035644">
    <property type="entry name" value="MraZ_C"/>
</dbReference>
<dbReference type="GO" id="GO:0009295">
    <property type="term" value="C:nucleoid"/>
    <property type="evidence" value="ECO:0007669"/>
    <property type="project" value="UniProtKB-SubCell"/>
</dbReference>
<dbReference type="CDD" id="cd16320">
    <property type="entry name" value="MraZ_N"/>
    <property type="match status" value="1"/>
</dbReference>
<keyword evidence="10" id="KW-1185">Reference proteome</keyword>
<dbReference type="InterPro" id="IPR038619">
    <property type="entry name" value="MraZ_sf"/>
</dbReference>
<dbReference type="GO" id="GO:0005737">
    <property type="term" value="C:cytoplasm"/>
    <property type="evidence" value="ECO:0007669"/>
    <property type="project" value="UniProtKB-UniRule"/>
</dbReference>
<dbReference type="InterPro" id="IPR003444">
    <property type="entry name" value="MraZ"/>
</dbReference>
<keyword evidence="2 7" id="KW-0963">Cytoplasm</keyword>
<evidence type="ECO:0000256" key="4">
    <source>
        <dbReference type="ARBA" id="ARBA00023015"/>
    </source>
</evidence>
<evidence type="ECO:0000256" key="5">
    <source>
        <dbReference type="ARBA" id="ARBA00023125"/>
    </source>
</evidence>
<dbReference type="GO" id="GO:0000976">
    <property type="term" value="F:transcription cis-regulatory region binding"/>
    <property type="evidence" value="ECO:0007669"/>
    <property type="project" value="TreeGrafter"/>
</dbReference>
<accession>A0A934WQP4</accession>
<dbReference type="Pfam" id="PF02381">
    <property type="entry name" value="MraZ"/>
    <property type="match status" value="2"/>
</dbReference>
<evidence type="ECO:0000256" key="7">
    <source>
        <dbReference type="HAMAP-Rule" id="MF_01008"/>
    </source>
</evidence>
<dbReference type="PROSITE" id="PS51740">
    <property type="entry name" value="SPOVT_ABRB"/>
    <property type="match status" value="2"/>
</dbReference>
<dbReference type="InterPro" id="IPR020603">
    <property type="entry name" value="MraZ_dom"/>
</dbReference>
<dbReference type="AlphaFoldDB" id="A0A934WQP4"/>
<evidence type="ECO:0000313" key="9">
    <source>
        <dbReference type="EMBL" id="MBK6087079.1"/>
    </source>
</evidence>
<dbReference type="RefSeq" id="WP_201426504.1">
    <property type="nucleotide sequence ID" value="NZ_JAEQMG010000005.1"/>
</dbReference>
<evidence type="ECO:0000256" key="6">
    <source>
        <dbReference type="ARBA" id="ARBA00023163"/>
    </source>
</evidence>
<dbReference type="SUPFAM" id="SSF89447">
    <property type="entry name" value="AbrB/MazE/MraZ-like"/>
    <property type="match status" value="1"/>
</dbReference>
<evidence type="ECO:0000259" key="8">
    <source>
        <dbReference type="PROSITE" id="PS51740"/>
    </source>
</evidence>
<keyword evidence="5 7" id="KW-0238">DNA-binding</keyword>
<evidence type="ECO:0000256" key="2">
    <source>
        <dbReference type="ARBA" id="ARBA00022490"/>
    </source>
</evidence>
<dbReference type="Gene3D" id="3.40.1550.20">
    <property type="entry name" value="Transcriptional regulator MraZ domain"/>
    <property type="match status" value="1"/>
</dbReference>
<comment type="subcellular location">
    <subcellularLocation>
        <location evidence="7">Cytoplasm</location>
        <location evidence="7">Nucleoid</location>
    </subcellularLocation>
</comment>
<evidence type="ECO:0000313" key="10">
    <source>
        <dbReference type="Proteomes" id="UP000633365"/>
    </source>
</evidence>
<reference evidence="9" key="1">
    <citation type="submission" date="2021-01" db="EMBL/GenBank/DDBJ databases">
        <title>Genome public.</title>
        <authorList>
            <person name="Liu C."/>
            <person name="Sun Q."/>
        </authorList>
    </citation>
    <scope>NUCLEOTIDE SEQUENCE</scope>
    <source>
        <strain evidence="9">M6</strain>
    </source>
</reference>
<keyword evidence="6 7" id="KW-0804">Transcription</keyword>
<dbReference type="PANTHER" id="PTHR34701">
    <property type="entry name" value="TRANSCRIPTIONAL REGULATOR MRAZ"/>
    <property type="match status" value="1"/>
</dbReference>
<proteinExistence type="inferred from homology"/>
<dbReference type="HAMAP" id="MF_01008">
    <property type="entry name" value="MraZ"/>
    <property type="match status" value="1"/>
</dbReference>
<comment type="subunit">
    <text evidence="7">Forms oligomers.</text>
</comment>
<dbReference type="EMBL" id="JAEQMG010000005">
    <property type="protein sequence ID" value="MBK6087079.1"/>
    <property type="molecule type" value="Genomic_DNA"/>
</dbReference>
<sequence length="135" mass="15274">MSNHNIDSKGRIVLPAKFREELGESFIVANGFNSKCVQVMSKTEYENISARIRQLPAKQAMAMQYNFTVTASEVTPNAQGRFVIPPALRKIAKIEGEALVLGMDTRIEIWSKEVYDEFMLSQQPVLDEALENFVF</sequence>
<organism evidence="9 10">
    <name type="scientific">Ruminococcus difficilis</name>
    <dbReference type="NCBI Taxonomy" id="2763069"/>
    <lineage>
        <taxon>Bacteria</taxon>
        <taxon>Bacillati</taxon>
        <taxon>Bacillota</taxon>
        <taxon>Clostridia</taxon>
        <taxon>Eubacteriales</taxon>
        <taxon>Oscillospiraceae</taxon>
        <taxon>Ruminococcus</taxon>
    </lineage>
</organism>
<dbReference type="CDD" id="cd16321">
    <property type="entry name" value="MraZ_C"/>
    <property type="match status" value="1"/>
</dbReference>
<comment type="similarity">
    <text evidence="7">Belongs to the MraZ family.</text>
</comment>
<evidence type="ECO:0000256" key="3">
    <source>
        <dbReference type="ARBA" id="ARBA00022737"/>
    </source>
</evidence>
<feature type="domain" description="SpoVT-AbrB" evidence="8">
    <location>
        <begin position="71"/>
        <end position="114"/>
    </location>
</feature>